<accession>A0ABR1AIM9</accession>
<feature type="region of interest" description="Disordered" evidence="1">
    <location>
        <begin position="671"/>
        <end position="703"/>
    </location>
</feature>
<evidence type="ECO:0000256" key="1">
    <source>
        <dbReference type="SAM" id="MobiDB-lite"/>
    </source>
</evidence>
<protein>
    <submittedName>
        <fullName evidence="2">Uncharacterized protein</fullName>
    </submittedName>
</protein>
<feature type="compositionally biased region" description="Basic and acidic residues" evidence="1">
    <location>
        <begin position="845"/>
        <end position="855"/>
    </location>
</feature>
<feature type="region of interest" description="Disordered" evidence="1">
    <location>
        <begin position="915"/>
        <end position="1069"/>
    </location>
</feature>
<feature type="compositionally biased region" description="Polar residues" evidence="1">
    <location>
        <begin position="538"/>
        <end position="560"/>
    </location>
</feature>
<feature type="compositionally biased region" description="Basic residues" evidence="1">
    <location>
        <begin position="734"/>
        <end position="744"/>
    </location>
</feature>
<feature type="compositionally biased region" description="Basic residues" evidence="1">
    <location>
        <begin position="127"/>
        <end position="141"/>
    </location>
</feature>
<feature type="compositionally biased region" description="Polar residues" evidence="1">
    <location>
        <begin position="146"/>
        <end position="161"/>
    </location>
</feature>
<feature type="compositionally biased region" description="Basic and acidic residues" evidence="1">
    <location>
        <begin position="922"/>
        <end position="933"/>
    </location>
</feature>
<keyword evidence="3" id="KW-1185">Reference proteome</keyword>
<feature type="compositionally biased region" description="Low complexity" evidence="1">
    <location>
        <begin position="671"/>
        <end position="682"/>
    </location>
</feature>
<dbReference type="EMBL" id="JAWJWF010000048">
    <property type="protein sequence ID" value="KAK6620208.1"/>
    <property type="molecule type" value="Genomic_DNA"/>
</dbReference>
<organism evidence="2 3">
    <name type="scientific">Polyplax serrata</name>
    <name type="common">Common mouse louse</name>
    <dbReference type="NCBI Taxonomy" id="468196"/>
    <lineage>
        <taxon>Eukaryota</taxon>
        <taxon>Metazoa</taxon>
        <taxon>Ecdysozoa</taxon>
        <taxon>Arthropoda</taxon>
        <taxon>Hexapoda</taxon>
        <taxon>Insecta</taxon>
        <taxon>Pterygota</taxon>
        <taxon>Neoptera</taxon>
        <taxon>Paraneoptera</taxon>
        <taxon>Psocodea</taxon>
        <taxon>Troctomorpha</taxon>
        <taxon>Phthiraptera</taxon>
        <taxon>Anoplura</taxon>
        <taxon>Polyplacidae</taxon>
        <taxon>Polyplax</taxon>
    </lineage>
</organism>
<sequence>MGEDFTVLQELLQCPNSLVVMDESRTSCVCPRASLGSPDSQYGFSSTVEGAPYTVIDPRTPPGMPVCPPALPGADITEGGFYSWGPPPPYASNRNSANNSPARRSLGELLHQVSPVRRNDNVSPVRNSHHIHRHHVHHSRRCASSPRQMTNTSHQSDTYQKSNLQRNSTSIANIPPSEQQPGMNTFWSNSLSSVHPLQKIISNKDNYENMLEPENSSTNGFNTLPSLKKKNQTRAADVFQNESFTAYFFSSAENLGCSTSNIGPATFHSENFPRGVPLPNDQPNTSRHDPLGCSTSDNATKNSPEMNMSSGVNQSMSLYGGDVISAGPRTRHLRPVERNALVAKQLLSISSPGKQKPKLPHDPQHYSSIDNKSESLNQTPRKLTGKKFGESEEAGKENVLTFHYHVGIPRSPNIQNFSQLPEKPAESYYWSESGKDGSGSELWSNERTSGSEMSQSEGQKPAKAMKCHVRDIELIQKHNSLMNEFKSLDLGRNLKYKSNNKVTGIENGAFQPSEDTEKDVKEMYRRNFQGDGSLELTPRSNYSGQSQEQRPSKIYSTNDSINEEYLDSTFKSNENESDVYFGDASNSSCYGPESLSLDGRPEEAAKPRLSATGHSLFSKQNVKMVGIETYNEVPPAYDIHLDGKQQHHSEATGYKKYVPGYHQTRGVGQLSENNSSDDFSSSAPTLVPVKTPKRSGAMPGGLYKPADSKGKYFTPVSVRGVKDITFQYEEQQQQHHHHHRNYNHHHQESTASSVNEQSSGSLTADSGISTGRSYPGKPYEATYNDVDYRLTEPASESNRSNEIRDGCFDMSGVLPGTMIHFETLGEFAHPLFQKPKVLPRGTRYSKVESRARGSGDSETDFDGEGTKPRNRTVGNVAKVKAPPETVEEISNQLLSSLTLSPRYLNDESRHVKTALETDDDLSVQKENHEEMLRRSPKPLPRSNVAGQKTSSEQLESDHGPRKTGRNATKKEKPEGHFLAPDAQYEYQANYKPDGKLKTSQNPTRSKPPVSARPLHLQVDGKKSGKVPEGSSPGGIQVVGSRPTPRRRRNGLEGPDVTKDIEIGTHSVNV</sequence>
<feature type="region of interest" description="Disordered" evidence="1">
    <location>
        <begin position="276"/>
        <end position="304"/>
    </location>
</feature>
<reference evidence="2 3" key="1">
    <citation type="submission" date="2023-09" db="EMBL/GenBank/DDBJ databases">
        <title>Genomes of two closely related lineages of the louse Polyplax serrata with different host specificities.</title>
        <authorList>
            <person name="Martinu J."/>
            <person name="Tarabai H."/>
            <person name="Stefka J."/>
            <person name="Hypsa V."/>
        </authorList>
    </citation>
    <scope>NUCLEOTIDE SEQUENCE [LARGE SCALE GENOMIC DNA]</scope>
    <source>
        <strain evidence="2">98ZLc_SE</strain>
    </source>
</reference>
<feature type="compositionally biased region" description="Polar residues" evidence="1">
    <location>
        <begin position="365"/>
        <end position="381"/>
    </location>
</feature>
<comment type="caution">
    <text evidence="2">The sequence shown here is derived from an EMBL/GenBank/DDBJ whole genome shotgun (WGS) entry which is preliminary data.</text>
</comment>
<feature type="region of interest" description="Disordered" evidence="1">
    <location>
        <begin position="428"/>
        <end position="462"/>
    </location>
</feature>
<name>A0ABR1AIM9_POLSC</name>
<feature type="region of interest" description="Disordered" evidence="1">
    <location>
        <begin position="127"/>
        <end position="161"/>
    </location>
</feature>
<gene>
    <name evidence="2" type="ORF">RUM44_006609</name>
</gene>
<evidence type="ECO:0000313" key="3">
    <source>
        <dbReference type="Proteomes" id="UP001359485"/>
    </source>
</evidence>
<dbReference type="Proteomes" id="UP001359485">
    <property type="component" value="Unassembled WGS sequence"/>
</dbReference>
<feature type="compositionally biased region" description="Polar residues" evidence="1">
    <location>
        <begin position="293"/>
        <end position="304"/>
    </location>
</feature>
<evidence type="ECO:0000313" key="2">
    <source>
        <dbReference type="EMBL" id="KAK6620208.1"/>
    </source>
</evidence>
<feature type="region of interest" description="Disordered" evidence="1">
    <location>
        <begin position="529"/>
        <end position="560"/>
    </location>
</feature>
<feature type="region of interest" description="Disordered" evidence="1">
    <location>
        <begin position="729"/>
        <end position="781"/>
    </location>
</feature>
<feature type="region of interest" description="Disordered" evidence="1">
    <location>
        <begin position="348"/>
        <end position="392"/>
    </location>
</feature>
<feature type="region of interest" description="Disordered" evidence="1">
    <location>
        <begin position="843"/>
        <end position="884"/>
    </location>
</feature>
<proteinExistence type="predicted"/>
<feature type="compositionally biased region" description="Polar residues" evidence="1">
    <location>
        <begin position="944"/>
        <end position="953"/>
    </location>
</feature>
<feature type="compositionally biased region" description="Polar residues" evidence="1">
    <location>
        <begin position="749"/>
        <end position="772"/>
    </location>
</feature>
<feature type="compositionally biased region" description="Polar residues" evidence="1">
    <location>
        <begin position="441"/>
        <end position="458"/>
    </location>
</feature>